<dbReference type="Proteomes" id="UP000613740">
    <property type="component" value="Unassembled WGS sequence"/>
</dbReference>
<proteinExistence type="predicted"/>
<feature type="region of interest" description="Disordered" evidence="2">
    <location>
        <begin position="386"/>
        <end position="417"/>
    </location>
</feature>
<feature type="region of interest" description="Disordered" evidence="2">
    <location>
        <begin position="226"/>
        <end position="339"/>
    </location>
</feature>
<protein>
    <submittedName>
        <fullName evidence="3">Uncharacterized protein</fullName>
    </submittedName>
</protein>
<organism evidence="3 4">
    <name type="scientific">Chlamydomonas schloesseri</name>
    <dbReference type="NCBI Taxonomy" id="2026947"/>
    <lineage>
        <taxon>Eukaryota</taxon>
        <taxon>Viridiplantae</taxon>
        <taxon>Chlorophyta</taxon>
        <taxon>core chlorophytes</taxon>
        <taxon>Chlorophyceae</taxon>
        <taxon>CS clade</taxon>
        <taxon>Chlamydomonadales</taxon>
        <taxon>Chlamydomonadaceae</taxon>
        <taxon>Chlamydomonas</taxon>
    </lineage>
</organism>
<feature type="compositionally biased region" description="Acidic residues" evidence="2">
    <location>
        <begin position="386"/>
        <end position="395"/>
    </location>
</feature>
<evidence type="ECO:0000256" key="1">
    <source>
        <dbReference type="SAM" id="Coils"/>
    </source>
</evidence>
<name>A0A835WR59_9CHLO</name>
<evidence type="ECO:0000313" key="3">
    <source>
        <dbReference type="EMBL" id="KAG2451125.1"/>
    </source>
</evidence>
<accession>A0A835WR59</accession>
<evidence type="ECO:0000256" key="2">
    <source>
        <dbReference type="SAM" id="MobiDB-lite"/>
    </source>
</evidence>
<feature type="coiled-coil region" evidence="1">
    <location>
        <begin position="19"/>
        <end position="67"/>
    </location>
</feature>
<reference evidence="3" key="1">
    <citation type="journal article" date="2020" name="bioRxiv">
        <title>Comparative genomics of Chlamydomonas.</title>
        <authorList>
            <person name="Craig R.J."/>
            <person name="Hasan A.R."/>
            <person name="Ness R.W."/>
            <person name="Keightley P.D."/>
        </authorList>
    </citation>
    <scope>NUCLEOTIDE SEQUENCE</scope>
    <source>
        <strain evidence="3">CCAP 11/173</strain>
    </source>
</reference>
<comment type="caution">
    <text evidence="3">The sequence shown here is derived from an EMBL/GenBank/DDBJ whole genome shotgun (WGS) entry which is preliminary data.</text>
</comment>
<keyword evidence="1" id="KW-0175">Coiled coil</keyword>
<dbReference type="EMBL" id="JAEHOD010000009">
    <property type="protein sequence ID" value="KAG2451125.1"/>
    <property type="molecule type" value="Genomic_DNA"/>
</dbReference>
<feature type="compositionally biased region" description="Low complexity" evidence="2">
    <location>
        <begin position="226"/>
        <end position="240"/>
    </location>
</feature>
<feature type="compositionally biased region" description="Basic and acidic residues" evidence="2">
    <location>
        <begin position="466"/>
        <end position="475"/>
    </location>
</feature>
<dbReference type="AlphaFoldDB" id="A0A835WR59"/>
<keyword evidence="4" id="KW-1185">Reference proteome</keyword>
<sequence length="486" mass="51775">MSSKEKYVEKQPSAAEEVLKQVKLEKSQFERQAAEGKELLGVRQEQIDELDKDIDQLKAKVAELLQAQLQAAASGAVQQAAAVATVSTAAQTDGQAIEAQVAVVAAGPGAAELAELGSLRAQLAEVRGGAAAASAEAERLKAQVQKLKEEAAAVQKQRQQREKQVRQLEAAAAEDKQKVQAAEARAQAAEVDAQARKQELADMQAWLGRAPCKTGLESAPMADASAAAGAAGASAGGAAALEPQKRPQPAADENAAPSKRQKTAAQHAERRRSVRFALEVQEQPAAAAAGTTSRRGARRSAVGIMPDDGPAVPILKSAAVKPASRRPPPGLSQDLVAGNEGGMAGEAEKVGVAAAVELVEEEQVVKDIKEKEDNEDGGVLEDLEEDLEEDDDDPTDYAFQPGRRPPTGRNRRKSTTRALMETFTRFTLVRKEDGGQVQKQCLNCMGYYRKYATLHLCKPTTQTREPTQEQMDKQLEGGQQVEQQAA</sequence>
<feature type="region of interest" description="Disordered" evidence="2">
    <location>
        <begin position="462"/>
        <end position="486"/>
    </location>
</feature>
<gene>
    <name evidence="3" type="ORF">HYH02_004393</name>
</gene>
<feature type="coiled-coil region" evidence="1">
    <location>
        <begin position="130"/>
        <end position="201"/>
    </location>
</feature>
<feature type="compositionally biased region" description="Low complexity" evidence="2">
    <location>
        <begin position="285"/>
        <end position="294"/>
    </location>
</feature>
<evidence type="ECO:0000313" key="4">
    <source>
        <dbReference type="Proteomes" id="UP000613740"/>
    </source>
</evidence>